<dbReference type="Pfam" id="PF07714">
    <property type="entry name" value="PK_Tyr_Ser-Thr"/>
    <property type="match status" value="1"/>
</dbReference>
<dbReference type="InterPro" id="IPR000719">
    <property type="entry name" value="Prot_kinase_dom"/>
</dbReference>
<dbReference type="Gene3D" id="1.25.40.90">
    <property type="match status" value="1"/>
</dbReference>
<dbReference type="InterPro" id="IPR008266">
    <property type="entry name" value="Tyr_kinase_AS"/>
</dbReference>
<dbReference type="PROSITE" id="PS00109">
    <property type="entry name" value="PROTEIN_KINASE_TYR"/>
    <property type="match status" value="1"/>
</dbReference>
<feature type="region of interest" description="Disordered" evidence="1">
    <location>
        <begin position="216"/>
        <end position="236"/>
    </location>
</feature>
<dbReference type="GO" id="GO:0005524">
    <property type="term" value="F:ATP binding"/>
    <property type="evidence" value="ECO:0007669"/>
    <property type="project" value="InterPro"/>
</dbReference>
<keyword evidence="5" id="KW-1185">Reference proteome</keyword>
<evidence type="ECO:0000259" key="2">
    <source>
        <dbReference type="PROSITE" id="PS50011"/>
    </source>
</evidence>
<dbReference type="PROSITE" id="PS50179">
    <property type="entry name" value="VHS"/>
    <property type="match status" value="1"/>
</dbReference>
<evidence type="ECO:0000313" key="5">
    <source>
        <dbReference type="Proteomes" id="UP001219525"/>
    </source>
</evidence>
<dbReference type="PANTHER" id="PTHR44329:SF214">
    <property type="entry name" value="PROTEIN KINASE DOMAIN-CONTAINING PROTEIN"/>
    <property type="match status" value="1"/>
</dbReference>
<feature type="compositionally biased region" description="Low complexity" evidence="1">
    <location>
        <begin position="378"/>
        <end position="387"/>
    </location>
</feature>
<dbReference type="InterPro" id="IPR008942">
    <property type="entry name" value="ENTH_VHS"/>
</dbReference>
<organism evidence="4 5">
    <name type="scientific">Mycena pura</name>
    <dbReference type="NCBI Taxonomy" id="153505"/>
    <lineage>
        <taxon>Eukaryota</taxon>
        <taxon>Fungi</taxon>
        <taxon>Dikarya</taxon>
        <taxon>Basidiomycota</taxon>
        <taxon>Agaricomycotina</taxon>
        <taxon>Agaricomycetes</taxon>
        <taxon>Agaricomycetidae</taxon>
        <taxon>Agaricales</taxon>
        <taxon>Marasmiineae</taxon>
        <taxon>Mycenaceae</taxon>
        <taxon>Mycena</taxon>
    </lineage>
</organism>
<feature type="domain" description="Protein kinase" evidence="2">
    <location>
        <begin position="552"/>
        <end position="821"/>
    </location>
</feature>
<dbReference type="InterPro" id="IPR051681">
    <property type="entry name" value="Ser/Thr_Kinases-Pseudokinases"/>
</dbReference>
<feature type="region of interest" description="Disordered" evidence="1">
    <location>
        <begin position="251"/>
        <end position="314"/>
    </location>
</feature>
<dbReference type="Gene3D" id="1.10.510.10">
    <property type="entry name" value="Transferase(Phosphotransferase) domain 1"/>
    <property type="match status" value="1"/>
</dbReference>
<feature type="domain" description="VHS" evidence="3">
    <location>
        <begin position="58"/>
        <end position="148"/>
    </location>
</feature>
<dbReference type="EMBL" id="JARJCW010000052">
    <property type="protein sequence ID" value="KAJ7203036.1"/>
    <property type="molecule type" value="Genomic_DNA"/>
</dbReference>
<name>A0AAD6VCB3_9AGAR</name>
<gene>
    <name evidence="4" type="ORF">GGX14DRAFT_461979</name>
</gene>
<dbReference type="SUPFAM" id="SSF48464">
    <property type="entry name" value="ENTH/VHS domain"/>
    <property type="match status" value="1"/>
</dbReference>
<sequence>MRRFFRPRVNVRPTPFSPPLGAGTPAPNQVWAPVDTVANHGDIQELVHRIRFLASMGSEDRPLVLEVCDRTSTDATAREAVRALMHEFRHGSADAQLSAARLWAILLRNSSAAFIAQSTAADFLQAVAELLASPRTSPVVKDRVVRVLGDAVWSNPTQDPFRRLWLAVKPLELPEQGAPYNAHDAILRPPADRPARAPIRILDRLDSPVPNQFAAADTRWEAPPPSYEIATSSPMRDSWVPFPSRHAVYIANPSRRNSGGTKNGLPYDNTSDTDFTPDSSPTRPSEVEMDVEADVRSTEANAGSASGGSAPAASQLRVHIATQPQPTAMPPPSPRARLPPVPPTATATTTPTAIPARRLPLVPTTQNRSNIAPAPTVSLQSGSPSSSAARTAETAGPYIGLYTNTLLYLKDVARNERNSAVLVKLSSFSKEMSKLGAVESLIYALPYKEVLVEMSSELGVTEDPEMKTALNHDQTAVTDTLRTVLYSEAVEQAVLALEDDAAQSFLDIVQYTLDRALLLSRDATSRARRLISKLARAADKLPSSLIISGVEQRDEHATFCGGFGDVFRAMYQGKPVALKHMRRFQATDQRDIRRKFCREALVWQRLRHPYIVPLIGIDTDSFPSSLCMVSPWMQNGTVIKYLSGVRDEARQSIVDRLIREIAQGLAFLHDQNVVHGDLRGSNILVDDDGHASLTDFGLTVLSDATTQTHQGAGSVRWMAPETLNPNACGLEDYKRTPASDIYAFACVCLELYTGFPPFHDAVLYDAPVILQVMAGERPPRPPGNLIPDHIWIMMKQCWEHNYADRPSILGIVLELMRHEPLIV</sequence>
<dbReference type="InterPro" id="IPR011009">
    <property type="entry name" value="Kinase-like_dom_sf"/>
</dbReference>
<feature type="compositionally biased region" description="Polar residues" evidence="1">
    <location>
        <begin position="268"/>
        <end position="283"/>
    </location>
</feature>
<dbReference type="GO" id="GO:0004674">
    <property type="term" value="F:protein serine/threonine kinase activity"/>
    <property type="evidence" value="ECO:0007669"/>
    <property type="project" value="TreeGrafter"/>
</dbReference>
<evidence type="ECO:0000256" key="1">
    <source>
        <dbReference type="SAM" id="MobiDB-lite"/>
    </source>
</evidence>
<dbReference type="Proteomes" id="UP001219525">
    <property type="component" value="Unassembled WGS sequence"/>
</dbReference>
<dbReference type="PANTHER" id="PTHR44329">
    <property type="entry name" value="SERINE/THREONINE-PROTEIN KINASE TNNI3K-RELATED"/>
    <property type="match status" value="1"/>
</dbReference>
<evidence type="ECO:0000313" key="4">
    <source>
        <dbReference type="EMBL" id="KAJ7203036.1"/>
    </source>
</evidence>
<reference evidence="4" key="1">
    <citation type="submission" date="2023-03" db="EMBL/GenBank/DDBJ databases">
        <title>Massive genome expansion in bonnet fungi (Mycena s.s.) driven by repeated elements and novel gene families across ecological guilds.</title>
        <authorList>
            <consortium name="Lawrence Berkeley National Laboratory"/>
            <person name="Harder C.B."/>
            <person name="Miyauchi S."/>
            <person name="Viragh M."/>
            <person name="Kuo A."/>
            <person name="Thoen E."/>
            <person name="Andreopoulos B."/>
            <person name="Lu D."/>
            <person name="Skrede I."/>
            <person name="Drula E."/>
            <person name="Henrissat B."/>
            <person name="Morin E."/>
            <person name="Kohler A."/>
            <person name="Barry K."/>
            <person name="LaButti K."/>
            <person name="Morin E."/>
            <person name="Salamov A."/>
            <person name="Lipzen A."/>
            <person name="Mereny Z."/>
            <person name="Hegedus B."/>
            <person name="Baldrian P."/>
            <person name="Stursova M."/>
            <person name="Weitz H."/>
            <person name="Taylor A."/>
            <person name="Grigoriev I.V."/>
            <person name="Nagy L.G."/>
            <person name="Martin F."/>
            <person name="Kauserud H."/>
        </authorList>
    </citation>
    <scope>NUCLEOTIDE SEQUENCE</scope>
    <source>
        <strain evidence="4">9144</strain>
    </source>
</reference>
<protein>
    <submittedName>
        <fullName evidence="4">Kinase-like domain-containing protein</fullName>
    </submittedName>
</protein>
<evidence type="ECO:0000259" key="3">
    <source>
        <dbReference type="PROSITE" id="PS50179"/>
    </source>
</evidence>
<dbReference type="GO" id="GO:0007034">
    <property type="term" value="P:vacuolar transport"/>
    <property type="evidence" value="ECO:0007669"/>
    <property type="project" value="UniProtKB-ARBA"/>
</dbReference>
<keyword evidence="4" id="KW-0808">Transferase</keyword>
<keyword evidence="4" id="KW-0418">Kinase</keyword>
<dbReference type="InterPro" id="IPR001245">
    <property type="entry name" value="Ser-Thr/Tyr_kinase_cat_dom"/>
</dbReference>
<dbReference type="InterPro" id="IPR002014">
    <property type="entry name" value="VHS_dom"/>
</dbReference>
<comment type="caution">
    <text evidence="4">The sequence shown here is derived from an EMBL/GenBank/DDBJ whole genome shotgun (WGS) entry which is preliminary data.</text>
</comment>
<dbReference type="GO" id="GO:0016192">
    <property type="term" value="P:vesicle-mediated transport"/>
    <property type="evidence" value="ECO:0007669"/>
    <property type="project" value="UniProtKB-ARBA"/>
</dbReference>
<dbReference type="AlphaFoldDB" id="A0AAD6VCB3"/>
<accession>A0AAD6VCB3</accession>
<dbReference type="GO" id="GO:0035091">
    <property type="term" value="F:phosphatidylinositol binding"/>
    <property type="evidence" value="ECO:0007669"/>
    <property type="project" value="InterPro"/>
</dbReference>
<proteinExistence type="predicted"/>
<dbReference type="GO" id="GO:0043130">
    <property type="term" value="F:ubiquitin binding"/>
    <property type="evidence" value="ECO:0007669"/>
    <property type="project" value="InterPro"/>
</dbReference>
<feature type="compositionally biased region" description="Low complexity" evidence="1">
    <location>
        <begin position="300"/>
        <end position="314"/>
    </location>
</feature>
<dbReference type="SUPFAM" id="SSF56112">
    <property type="entry name" value="Protein kinase-like (PK-like)"/>
    <property type="match status" value="1"/>
</dbReference>
<dbReference type="PROSITE" id="PS50011">
    <property type="entry name" value="PROTEIN_KINASE_DOM"/>
    <property type="match status" value="1"/>
</dbReference>
<feature type="region of interest" description="Disordered" evidence="1">
    <location>
        <begin position="366"/>
        <end position="390"/>
    </location>
</feature>